<dbReference type="CDD" id="cd02883">
    <property type="entry name" value="NUDIX_Hydrolase"/>
    <property type="match status" value="1"/>
</dbReference>
<feature type="domain" description="Nudix hydrolase" evidence="1">
    <location>
        <begin position="8"/>
        <end position="58"/>
    </location>
</feature>
<proteinExistence type="predicted"/>
<dbReference type="InterPro" id="IPR000086">
    <property type="entry name" value="NUDIX_hydrolase_dom"/>
</dbReference>
<dbReference type="Proteomes" id="UP000176493">
    <property type="component" value="Unassembled WGS sequence"/>
</dbReference>
<dbReference type="Pfam" id="PF00293">
    <property type="entry name" value="NUDIX"/>
    <property type="match status" value="1"/>
</dbReference>
<sequence>MDKPISLQVGVKVFLKNRERKFLLLKRSHARYPNIKNFWDIPGGRIFPGSSLQENIERSL</sequence>
<dbReference type="SUPFAM" id="SSF55811">
    <property type="entry name" value="Nudix"/>
    <property type="match status" value="1"/>
</dbReference>
<dbReference type="EMBL" id="MHRJ01000015">
    <property type="protein sequence ID" value="OHA23124.1"/>
    <property type="molecule type" value="Genomic_DNA"/>
</dbReference>
<comment type="caution">
    <text evidence="2">The sequence shown here is derived from an EMBL/GenBank/DDBJ whole genome shotgun (WGS) entry which is preliminary data.</text>
</comment>
<evidence type="ECO:0000313" key="2">
    <source>
        <dbReference type="EMBL" id="OHA23124.1"/>
    </source>
</evidence>
<dbReference type="Gene3D" id="3.90.79.10">
    <property type="entry name" value="Nucleoside Triphosphate Pyrophosphohydrolase"/>
    <property type="match status" value="1"/>
</dbReference>
<accession>A0A1G2MHC6</accession>
<organism evidence="2 3">
    <name type="scientific">Candidatus Taylorbacteria bacterium RIFCSPHIGHO2_02_49_25</name>
    <dbReference type="NCBI Taxonomy" id="1802305"/>
    <lineage>
        <taxon>Bacteria</taxon>
        <taxon>Candidatus Tayloriibacteriota</taxon>
    </lineage>
</organism>
<dbReference type="InterPro" id="IPR015797">
    <property type="entry name" value="NUDIX_hydrolase-like_dom_sf"/>
</dbReference>
<dbReference type="AlphaFoldDB" id="A0A1G2MHC6"/>
<evidence type="ECO:0000313" key="3">
    <source>
        <dbReference type="Proteomes" id="UP000176493"/>
    </source>
</evidence>
<protein>
    <recommendedName>
        <fullName evidence="1">Nudix hydrolase domain-containing protein</fullName>
    </recommendedName>
</protein>
<evidence type="ECO:0000259" key="1">
    <source>
        <dbReference type="Pfam" id="PF00293"/>
    </source>
</evidence>
<reference evidence="2 3" key="1">
    <citation type="journal article" date="2016" name="Nat. Commun.">
        <title>Thousands of microbial genomes shed light on interconnected biogeochemical processes in an aquifer system.</title>
        <authorList>
            <person name="Anantharaman K."/>
            <person name="Brown C.T."/>
            <person name="Hug L.A."/>
            <person name="Sharon I."/>
            <person name="Castelle C.J."/>
            <person name="Probst A.J."/>
            <person name="Thomas B.C."/>
            <person name="Singh A."/>
            <person name="Wilkins M.J."/>
            <person name="Karaoz U."/>
            <person name="Brodie E.L."/>
            <person name="Williams K.H."/>
            <person name="Hubbard S.S."/>
            <person name="Banfield J.F."/>
        </authorList>
    </citation>
    <scope>NUCLEOTIDE SEQUENCE [LARGE SCALE GENOMIC DNA]</scope>
</reference>
<gene>
    <name evidence="2" type="ORF">A2W52_00115</name>
</gene>
<name>A0A1G2MHC6_9BACT</name>